<dbReference type="GO" id="GO:0015079">
    <property type="term" value="F:potassium ion transmembrane transporter activity"/>
    <property type="evidence" value="ECO:0007669"/>
    <property type="project" value="InterPro"/>
</dbReference>
<dbReference type="Pfam" id="PF02254">
    <property type="entry name" value="TrkA_N"/>
    <property type="match status" value="1"/>
</dbReference>
<feature type="domain" description="RCK N-terminal" evidence="3">
    <location>
        <begin position="1"/>
        <end position="124"/>
    </location>
</feature>
<dbReference type="SUPFAM" id="SSF51735">
    <property type="entry name" value="NAD(P)-binding Rossmann-fold domains"/>
    <property type="match status" value="1"/>
</dbReference>
<reference evidence="5" key="1">
    <citation type="submission" date="2009-11" db="EMBL/GenBank/DDBJ databases">
        <title>The complete chromosome 1 of Sphaerobacter thermophilus DSM 20745.</title>
        <authorList>
            <person name="Lucas S."/>
            <person name="Copeland A."/>
            <person name="Lapidus A."/>
            <person name="Glavina del Rio T."/>
            <person name="Dalin E."/>
            <person name="Tice H."/>
            <person name="Bruce D."/>
            <person name="Goodwin L."/>
            <person name="Pitluck S."/>
            <person name="Kyrpides N."/>
            <person name="Mavromatis K."/>
            <person name="Ivanova N."/>
            <person name="Mikhailova N."/>
            <person name="LaButti K.M."/>
            <person name="Clum A."/>
            <person name="Sun H.I."/>
            <person name="Brettin T."/>
            <person name="Detter J.C."/>
            <person name="Han C."/>
            <person name="Larimer F."/>
            <person name="Land M."/>
            <person name="Hauser L."/>
            <person name="Markowitz V."/>
            <person name="Cheng J.F."/>
            <person name="Hugenholtz P."/>
            <person name="Woyke T."/>
            <person name="Wu D."/>
            <person name="Steenblock K."/>
            <person name="Schneider S."/>
            <person name="Pukall R."/>
            <person name="Goeker M."/>
            <person name="Klenk H.P."/>
            <person name="Eisen J.A."/>
        </authorList>
    </citation>
    <scope>NUCLEOTIDE SEQUENCE [LARGE SCALE GENOMIC DNA]</scope>
    <source>
        <strain evidence="5">ATCC 49802 / DSM 20745 / S 6022</strain>
    </source>
</reference>
<dbReference type="RefSeq" id="WP_012872125.1">
    <property type="nucleotide sequence ID" value="NC_013523.1"/>
</dbReference>
<dbReference type="GO" id="GO:0005886">
    <property type="term" value="C:plasma membrane"/>
    <property type="evidence" value="ECO:0007669"/>
    <property type="project" value="InterPro"/>
</dbReference>
<dbReference type="EMBL" id="CP001823">
    <property type="protein sequence ID" value="ACZ39078.1"/>
    <property type="molecule type" value="Genomic_DNA"/>
</dbReference>
<proteinExistence type="predicted"/>
<dbReference type="PRINTS" id="PR00335">
    <property type="entry name" value="KUPTAKETRKA"/>
</dbReference>
<dbReference type="InterPro" id="IPR006036">
    <property type="entry name" value="K_uptake_TrkA"/>
</dbReference>
<protein>
    <submittedName>
        <fullName evidence="4">TrkA-N domain protein</fullName>
    </submittedName>
</protein>
<dbReference type="KEGG" id="sti:Sthe_1644"/>
<dbReference type="OrthoDB" id="9775180at2"/>
<keyword evidence="5" id="KW-1185">Reference proteome</keyword>
<dbReference type="AlphaFoldDB" id="D1C4B1"/>
<dbReference type="InterPro" id="IPR003148">
    <property type="entry name" value="RCK_N"/>
</dbReference>
<evidence type="ECO:0000259" key="3">
    <source>
        <dbReference type="PROSITE" id="PS51201"/>
    </source>
</evidence>
<gene>
    <name evidence="4" type="ordered locus">Sthe_1644</name>
</gene>
<dbReference type="PROSITE" id="PS51201">
    <property type="entry name" value="RCK_N"/>
    <property type="match status" value="1"/>
</dbReference>
<evidence type="ECO:0000256" key="2">
    <source>
        <dbReference type="ARBA" id="ARBA00022958"/>
    </source>
</evidence>
<dbReference type="PANTHER" id="PTHR43833">
    <property type="entry name" value="POTASSIUM CHANNEL PROTEIN 2-RELATED-RELATED"/>
    <property type="match status" value="1"/>
</dbReference>
<dbReference type="Proteomes" id="UP000002027">
    <property type="component" value="Chromosome 1"/>
</dbReference>
<keyword evidence="1" id="KW-0813">Transport</keyword>
<dbReference type="PANTHER" id="PTHR43833:SF8">
    <property type="entry name" value="TRK SYSTEM POTASSIUM UPTAKE PROTEIN TRKA"/>
    <property type="match status" value="1"/>
</dbReference>
<evidence type="ECO:0000313" key="4">
    <source>
        <dbReference type="EMBL" id="ACZ39078.1"/>
    </source>
</evidence>
<dbReference type="InParanoid" id="D1C4B1"/>
<dbReference type="HOGENOM" id="CLU_046525_4_1_0"/>
<dbReference type="Gene3D" id="3.40.50.720">
    <property type="entry name" value="NAD(P)-binding Rossmann-like Domain"/>
    <property type="match status" value="1"/>
</dbReference>
<evidence type="ECO:0000313" key="5">
    <source>
        <dbReference type="Proteomes" id="UP000002027"/>
    </source>
</evidence>
<dbReference type="InterPro" id="IPR050721">
    <property type="entry name" value="Trk_Ktr_HKT_K-transport"/>
</dbReference>
<dbReference type="InterPro" id="IPR036291">
    <property type="entry name" value="NAD(P)-bd_dom_sf"/>
</dbReference>
<sequence length="139" mass="15042">MRILIVGCGRVGWRLASDFTAQGHDVVVVDIKPHAFRQLPEEFPGRVIVGTGIDEDVLRSAGIEHADVFVAVTNDDNTNIMAAQIAQKIYHVPRVVLRVYDPVRAEIFRDLGLTVVCPTTTVAGLIEEQVLAGAASPQG</sequence>
<name>D1C4B1_SPHTD</name>
<accession>D1C4B1</accession>
<keyword evidence="2" id="KW-0630">Potassium</keyword>
<evidence type="ECO:0000256" key="1">
    <source>
        <dbReference type="ARBA" id="ARBA00022538"/>
    </source>
</evidence>
<keyword evidence="1" id="KW-0406">Ion transport</keyword>
<dbReference type="STRING" id="479434.Sthe_1644"/>
<keyword evidence="1" id="KW-0633">Potassium transport</keyword>
<reference evidence="4 5" key="2">
    <citation type="journal article" date="2010" name="Stand. Genomic Sci.">
        <title>Complete genome sequence of Desulfohalobium retbaense type strain (HR(100)).</title>
        <authorList>
            <person name="Spring S."/>
            <person name="Nolan M."/>
            <person name="Lapidus A."/>
            <person name="Glavina Del Rio T."/>
            <person name="Copeland A."/>
            <person name="Tice H."/>
            <person name="Cheng J.F."/>
            <person name="Lucas S."/>
            <person name="Land M."/>
            <person name="Chen F."/>
            <person name="Bruce D."/>
            <person name="Goodwin L."/>
            <person name="Pitluck S."/>
            <person name="Ivanova N."/>
            <person name="Mavromatis K."/>
            <person name="Mikhailova N."/>
            <person name="Pati A."/>
            <person name="Chen A."/>
            <person name="Palaniappan K."/>
            <person name="Hauser L."/>
            <person name="Chang Y.J."/>
            <person name="Jeffries C.D."/>
            <person name="Munk C."/>
            <person name="Kiss H."/>
            <person name="Chain P."/>
            <person name="Han C."/>
            <person name="Brettin T."/>
            <person name="Detter J.C."/>
            <person name="Schuler E."/>
            <person name="Goker M."/>
            <person name="Rohde M."/>
            <person name="Bristow J."/>
            <person name="Eisen J.A."/>
            <person name="Markowitz V."/>
            <person name="Hugenholtz P."/>
            <person name="Kyrpides N.C."/>
            <person name="Klenk H.P."/>
        </authorList>
    </citation>
    <scope>NUCLEOTIDE SEQUENCE [LARGE SCALE GENOMIC DNA]</scope>
    <source>
        <strain evidence="5">ATCC 49802 / DSM 20745 / S 6022</strain>
    </source>
</reference>
<organism evidence="4 5">
    <name type="scientific">Sphaerobacter thermophilus (strain ATCC 49802 / DSM 20745 / KCCM 41009 / NCIMB 13125 / S 6022)</name>
    <dbReference type="NCBI Taxonomy" id="479434"/>
    <lineage>
        <taxon>Bacteria</taxon>
        <taxon>Pseudomonadati</taxon>
        <taxon>Thermomicrobiota</taxon>
        <taxon>Thermomicrobia</taxon>
        <taxon>Sphaerobacterales</taxon>
        <taxon>Sphaerobacterineae</taxon>
        <taxon>Sphaerobacteraceae</taxon>
        <taxon>Sphaerobacter</taxon>
    </lineage>
</organism>
<dbReference type="eggNOG" id="COG0569">
    <property type="taxonomic scope" value="Bacteria"/>
</dbReference>